<feature type="transmembrane region" description="Helical" evidence="5">
    <location>
        <begin position="29"/>
        <end position="46"/>
    </location>
</feature>
<keyword evidence="3 5" id="KW-1133">Transmembrane helix</keyword>
<feature type="transmembrane region" description="Helical" evidence="5">
    <location>
        <begin position="412"/>
        <end position="431"/>
    </location>
</feature>
<dbReference type="AlphaFoldDB" id="A0A098L8Z8"/>
<proteinExistence type="predicted"/>
<dbReference type="eggNOG" id="COG3307">
    <property type="taxonomic scope" value="Bacteria"/>
</dbReference>
<dbReference type="InterPro" id="IPR007016">
    <property type="entry name" value="O-antigen_ligase-rel_domated"/>
</dbReference>
<dbReference type="STRING" id="153721.MYP_561"/>
<feature type="transmembrane region" description="Helical" evidence="5">
    <location>
        <begin position="157"/>
        <end position="178"/>
    </location>
</feature>
<keyword evidence="8" id="KW-1185">Reference proteome</keyword>
<feature type="transmembrane region" description="Helical" evidence="5">
    <location>
        <begin position="131"/>
        <end position="151"/>
    </location>
</feature>
<reference evidence="7 8" key="1">
    <citation type="submission" date="2014-09" db="EMBL/GenBank/DDBJ databases">
        <title>Sporocytophaga myxococcoides PG-01 genome sequencing.</title>
        <authorList>
            <person name="Liu L."/>
            <person name="Gao P.J."/>
            <person name="Chen G.J."/>
            <person name="Wang L.S."/>
        </authorList>
    </citation>
    <scope>NUCLEOTIDE SEQUENCE [LARGE SCALE GENOMIC DNA]</scope>
    <source>
        <strain evidence="7 8">PG-01</strain>
    </source>
</reference>
<feature type="transmembrane region" description="Helical" evidence="5">
    <location>
        <begin position="78"/>
        <end position="95"/>
    </location>
</feature>
<comment type="subcellular location">
    <subcellularLocation>
        <location evidence="1">Membrane</location>
        <topology evidence="1">Multi-pass membrane protein</topology>
    </subcellularLocation>
</comment>
<evidence type="ECO:0000313" key="8">
    <source>
        <dbReference type="Proteomes" id="UP000030185"/>
    </source>
</evidence>
<evidence type="ECO:0000256" key="1">
    <source>
        <dbReference type="ARBA" id="ARBA00004141"/>
    </source>
</evidence>
<feature type="transmembrane region" description="Helical" evidence="5">
    <location>
        <begin position="244"/>
        <end position="263"/>
    </location>
</feature>
<accession>A0A098L8Z8</accession>
<keyword evidence="4 5" id="KW-0472">Membrane</keyword>
<dbReference type="Pfam" id="PF04932">
    <property type="entry name" value="Wzy_C"/>
    <property type="match status" value="1"/>
</dbReference>
<dbReference type="PANTHER" id="PTHR37422">
    <property type="entry name" value="TEICHURONIC ACID BIOSYNTHESIS PROTEIN TUAE"/>
    <property type="match status" value="1"/>
</dbReference>
<organism evidence="7 8">
    <name type="scientific">Sporocytophaga myxococcoides</name>
    <dbReference type="NCBI Taxonomy" id="153721"/>
    <lineage>
        <taxon>Bacteria</taxon>
        <taxon>Pseudomonadati</taxon>
        <taxon>Bacteroidota</taxon>
        <taxon>Cytophagia</taxon>
        <taxon>Cytophagales</taxon>
        <taxon>Cytophagaceae</taxon>
        <taxon>Sporocytophaga</taxon>
    </lineage>
</organism>
<evidence type="ECO:0000256" key="2">
    <source>
        <dbReference type="ARBA" id="ARBA00022692"/>
    </source>
</evidence>
<dbReference type="OrthoDB" id="783093at2"/>
<gene>
    <name evidence="7" type="ORF">MYP_561</name>
</gene>
<keyword evidence="2 5" id="KW-0812">Transmembrane</keyword>
<feature type="transmembrane region" description="Helical" evidence="5">
    <location>
        <begin position="101"/>
        <end position="119"/>
    </location>
</feature>
<sequence length="496" mass="56019">MMEGLLKEKLGEAKEWLTKKAIIEKFNNIPGYTFLIFIALSFAFVVSKGGLLPGTIMLCLIIGVPVIFTCLFRLEIGVFIVLILSFFILTVLRFVDAPLGLTMDALIFLMFFGLFIKQTRERDWSFAKNPISYVILIWIFYNLIQVLNPGAASRLAWFYTIRSMAGIMVLFFIALYSFKTVDQISLFFKIWLFLSFLAGAYGIFQEVHGLMQFELDWIMADELRYNLYYNWGRFRKFSFLNDPTTFGIVMGFSGLACFALLAGPFSDFKKILLTVAGSTMLVSMIYSGTRTAYALVPVGFMFFTLLTFKRNILIISGIVFFLGTLIIVSPIKSLGPLGSNSLTRIRSTFQFDEDPSYNVRAVNQKNIQPYIQTHPLGGGLGSVGIWGQRFSPNSPLSEFKPDSGYMRVAVEMGWIGLIINLCVFFTILRVGIKNYYSVKDPKIKAYLGMILTVVYSLVVANFPQQAITIYPTIVIFYVLIALLVKLKEFDGALKVG</sequence>
<dbReference type="EMBL" id="BBLT01000001">
    <property type="protein sequence ID" value="GAL83335.1"/>
    <property type="molecule type" value="Genomic_DNA"/>
</dbReference>
<comment type="caution">
    <text evidence="7">The sequence shown here is derived from an EMBL/GenBank/DDBJ whole genome shotgun (WGS) entry which is preliminary data.</text>
</comment>
<feature type="transmembrane region" description="Helical" evidence="5">
    <location>
        <begin position="52"/>
        <end position="71"/>
    </location>
</feature>
<feature type="transmembrane region" description="Helical" evidence="5">
    <location>
        <begin position="443"/>
        <end position="462"/>
    </location>
</feature>
<feature type="transmembrane region" description="Helical" evidence="5">
    <location>
        <begin position="185"/>
        <end position="204"/>
    </location>
</feature>
<feature type="domain" description="O-antigen ligase-related" evidence="6">
    <location>
        <begin position="279"/>
        <end position="419"/>
    </location>
</feature>
<evidence type="ECO:0000256" key="3">
    <source>
        <dbReference type="ARBA" id="ARBA00022989"/>
    </source>
</evidence>
<protein>
    <recommendedName>
        <fullName evidence="6">O-antigen ligase-related domain-containing protein</fullName>
    </recommendedName>
</protein>
<dbReference type="RefSeq" id="WP_052429909.1">
    <property type="nucleotide sequence ID" value="NZ_BBLT01000001.1"/>
</dbReference>
<feature type="transmembrane region" description="Helical" evidence="5">
    <location>
        <begin position="313"/>
        <end position="331"/>
    </location>
</feature>
<evidence type="ECO:0000256" key="4">
    <source>
        <dbReference type="ARBA" id="ARBA00023136"/>
    </source>
</evidence>
<dbReference type="GO" id="GO:0016020">
    <property type="term" value="C:membrane"/>
    <property type="evidence" value="ECO:0007669"/>
    <property type="project" value="UniProtKB-SubCell"/>
</dbReference>
<feature type="transmembrane region" description="Helical" evidence="5">
    <location>
        <begin position="468"/>
        <end position="486"/>
    </location>
</feature>
<evidence type="ECO:0000259" key="6">
    <source>
        <dbReference type="Pfam" id="PF04932"/>
    </source>
</evidence>
<dbReference type="Proteomes" id="UP000030185">
    <property type="component" value="Unassembled WGS sequence"/>
</dbReference>
<name>A0A098L8Z8_9BACT</name>
<dbReference type="InterPro" id="IPR051533">
    <property type="entry name" value="WaaL-like"/>
</dbReference>
<evidence type="ECO:0000256" key="5">
    <source>
        <dbReference type="SAM" id="Phobius"/>
    </source>
</evidence>
<evidence type="ECO:0000313" key="7">
    <source>
        <dbReference type="EMBL" id="GAL83335.1"/>
    </source>
</evidence>
<dbReference type="PANTHER" id="PTHR37422:SF13">
    <property type="entry name" value="LIPOPOLYSACCHARIDE BIOSYNTHESIS PROTEIN PA4999-RELATED"/>
    <property type="match status" value="1"/>
</dbReference>